<name>A0A5B7EN92_PORTR</name>
<dbReference type="Proteomes" id="UP000324222">
    <property type="component" value="Unassembled WGS sequence"/>
</dbReference>
<dbReference type="AlphaFoldDB" id="A0A5B7EN92"/>
<protein>
    <submittedName>
        <fullName evidence="1">Uncharacterized protein</fullName>
    </submittedName>
</protein>
<sequence length="121" mass="12796">MREPCGCEVGPRRASLGGVTGKAKHDVEAKEDIIGVVRLSVCRALRRERLEAGAPPLAPPSCSCEEPRLPTGDRYYKGAALIMKLIFRGVGGKGGFVGVVWISCLISVAEYSCSEGCGEGE</sequence>
<organism evidence="1 2">
    <name type="scientific">Portunus trituberculatus</name>
    <name type="common">Swimming crab</name>
    <name type="synonym">Neptunus trituberculatus</name>
    <dbReference type="NCBI Taxonomy" id="210409"/>
    <lineage>
        <taxon>Eukaryota</taxon>
        <taxon>Metazoa</taxon>
        <taxon>Ecdysozoa</taxon>
        <taxon>Arthropoda</taxon>
        <taxon>Crustacea</taxon>
        <taxon>Multicrustacea</taxon>
        <taxon>Malacostraca</taxon>
        <taxon>Eumalacostraca</taxon>
        <taxon>Eucarida</taxon>
        <taxon>Decapoda</taxon>
        <taxon>Pleocyemata</taxon>
        <taxon>Brachyura</taxon>
        <taxon>Eubrachyura</taxon>
        <taxon>Portunoidea</taxon>
        <taxon>Portunidae</taxon>
        <taxon>Portuninae</taxon>
        <taxon>Portunus</taxon>
    </lineage>
</organism>
<evidence type="ECO:0000313" key="1">
    <source>
        <dbReference type="EMBL" id="MPC34639.1"/>
    </source>
</evidence>
<gene>
    <name evidence="1" type="ORF">E2C01_028035</name>
</gene>
<evidence type="ECO:0000313" key="2">
    <source>
        <dbReference type="Proteomes" id="UP000324222"/>
    </source>
</evidence>
<comment type="caution">
    <text evidence="1">The sequence shown here is derived from an EMBL/GenBank/DDBJ whole genome shotgun (WGS) entry which is preliminary data.</text>
</comment>
<proteinExistence type="predicted"/>
<reference evidence="1 2" key="1">
    <citation type="submission" date="2019-05" db="EMBL/GenBank/DDBJ databases">
        <title>Another draft genome of Portunus trituberculatus and its Hox gene families provides insights of decapod evolution.</title>
        <authorList>
            <person name="Jeong J.-H."/>
            <person name="Song I."/>
            <person name="Kim S."/>
            <person name="Choi T."/>
            <person name="Kim D."/>
            <person name="Ryu S."/>
            <person name="Kim W."/>
        </authorList>
    </citation>
    <scope>NUCLEOTIDE SEQUENCE [LARGE SCALE GENOMIC DNA]</scope>
    <source>
        <tissue evidence="1">Muscle</tissue>
    </source>
</reference>
<dbReference type="EMBL" id="VSRR010003096">
    <property type="protein sequence ID" value="MPC34639.1"/>
    <property type="molecule type" value="Genomic_DNA"/>
</dbReference>
<keyword evidence="2" id="KW-1185">Reference proteome</keyword>
<accession>A0A5B7EN92</accession>